<gene>
    <name evidence="4" type="ORF">PC5_00068</name>
</gene>
<sequence>MSKVINESTTTVDIAGVELKLAKLIYRIYTESLLNRIGARINVAVPNGSIFAFKGKYLTDYTGTDKSSTPYATILPDFAGNRDNNQETDVKAEMNYKIVKRTINCQTKKIRSKWSIEAITDLVALTGKTTVEDILEKELLTEIIQEIDFSALKMMTTKATKTQLTLKAPNDPLVGIELFNAAQKKILEMAASTKRAITMCITAPYETCAKLMSHPNFKANEDFTNSYFMGSIGATEIYCDYYNVLNKEYMLISYKHRNKEVEIADGSTCFAFYSYNITKAFDATSGAESYFHFLRYDVVQHPLDNTNDGQSIFLHCIEIQ</sequence>
<keyword evidence="3" id="KW-0946">Virion</keyword>
<dbReference type="EMBL" id="KX229736">
    <property type="protein sequence ID" value="ANH51190.1"/>
    <property type="molecule type" value="Genomic_DNA"/>
</dbReference>
<comment type="subcellular location">
    <subcellularLocation>
        <location evidence="1">Virion</location>
    </subcellularLocation>
</comment>
<dbReference type="Pfam" id="PF07068">
    <property type="entry name" value="Gp23"/>
    <property type="match status" value="1"/>
</dbReference>
<evidence type="ECO:0000256" key="3">
    <source>
        <dbReference type="ARBA" id="ARBA00022844"/>
    </source>
</evidence>
<evidence type="ECO:0000313" key="4">
    <source>
        <dbReference type="EMBL" id="ANH51190.1"/>
    </source>
</evidence>
<evidence type="ECO:0000256" key="2">
    <source>
        <dbReference type="ARBA" id="ARBA00022561"/>
    </source>
</evidence>
<dbReference type="GO" id="GO:0019028">
    <property type="term" value="C:viral capsid"/>
    <property type="evidence" value="ECO:0007669"/>
    <property type="project" value="UniProtKB-KW"/>
</dbReference>
<evidence type="ECO:0000313" key="5">
    <source>
        <dbReference type="Proteomes" id="UP000221511"/>
    </source>
</evidence>
<keyword evidence="5" id="KW-1185">Reference proteome</keyword>
<reference evidence="4 5" key="1">
    <citation type="submission" date="2016-05" db="EMBL/GenBank/DDBJ databases">
        <title>Campylobacter bacteriophages isolated in Slovenia.</title>
        <authorList>
            <person name="Janez N."/>
            <person name="Peterka M."/>
            <person name="Accetto T."/>
        </authorList>
    </citation>
    <scope>NUCLEOTIDE SEQUENCE [LARGE SCALE GENOMIC DNA]</scope>
</reference>
<protein>
    <submittedName>
        <fullName evidence="4">Major head protein II</fullName>
    </submittedName>
</protein>
<dbReference type="Proteomes" id="UP000221511">
    <property type="component" value="Segment"/>
</dbReference>
<organism evidence="4 5">
    <name type="scientific">Campylobacter phage PC5</name>
    <dbReference type="NCBI Taxonomy" id="1541690"/>
    <lineage>
        <taxon>Viruses</taxon>
        <taxon>Duplodnaviria</taxon>
        <taxon>Heunggongvirae</taxon>
        <taxon>Uroviricota</taxon>
        <taxon>Caudoviricetes</taxon>
        <taxon>Connertonviridae</taxon>
        <taxon>Fletchervirus</taxon>
        <taxon>Fletchervirus PC5</taxon>
    </lineage>
</organism>
<accession>A0A1B0XVT6</accession>
<keyword evidence="2" id="KW-0167">Capsid protein</keyword>
<evidence type="ECO:0000256" key="1">
    <source>
        <dbReference type="ARBA" id="ARBA00004328"/>
    </source>
</evidence>
<name>A0A1B0XVT6_9CAUD</name>
<proteinExistence type="predicted"/>
<dbReference type="InterPro" id="IPR010762">
    <property type="entry name" value="Gp23/Gp24_T4-like"/>
</dbReference>